<sequence>MNTDRKIELGLMYSRTCNIACKHCGILSSPENKETMRFEDAKRFIREATEIPVIRKVNFTGGEPFLFQKEHAEMFEICKAAGLKTRVVTNGFWAKNFDRGLEFLSRMKEAGLTELNFSADKYHLEFQDPKILRNALECTRRLDFLRILGYVHPGEGDPLDALSDLYGLPREDLVDLRKLLDAREDLQNWKHKILVNAAGLIGLGRAAEYPEELRYFPMSVFPSEGCHEIVNKPVIYPDGDLQACCCAGGKIAGFTVGNLHKESLATLVERMTERAHFKFINDHGPKELYLAVGRSRQDRKRRPGHTSICEVCVRACDGVSAQEMDEIAERASFQKAFAWLLPEATTSATPAAEVE</sequence>
<dbReference type="InterPro" id="IPR007197">
    <property type="entry name" value="rSAM"/>
</dbReference>
<keyword evidence="8" id="KW-1185">Reference proteome</keyword>
<feature type="domain" description="Radical SAM core" evidence="6">
    <location>
        <begin position="2"/>
        <end position="240"/>
    </location>
</feature>
<dbReference type="SFLD" id="SFLDS00029">
    <property type="entry name" value="Radical_SAM"/>
    <property type="match status" value="1"/>
</dbReference>
<dbReference type="EMBL" id="CP012159">
    <property type="protein sequence ID" value="AKT40991.1"/>
    <property type="molecule type" value="Genomic_DNA"/>
</dbReference>
<dbReference type="Proteomes" id="UP000067626">
    <property type="component" value="Chromosome"/>
</dbReference>
<evidence type="ECO:0000259" key="6">
    <source>
        <dbReference type="PROSITE" id="PS51918"/>
    </source>
</evidence>
<keyword evidence="5" id="KW-0411">Iron-sulfur</keyword>
<evidence type="ECO:0000313" key="8">
    <source>
        <dbReference type="Proteomes" id="UP000067626"/>
    </source>
</evidence>
<dbReference type="InterPro" id="IPR050377">
    <property type="entry name" value="Radical_SAM_PqqE_MftC-like"/>
</dbReference>
<dbReference type="Gene3D" id="3.20.20.70">
    <property type="entry name" value="Aldolase class I"/>
    <property type="match status" value="1"/>
</dbReference>
<keyword evidence="4" id="KW-0408">Iron</keyword>
<evidence type="ECO:0000256" key="1">
    <source>
        <dbReference type="ARBA" id="ARBA00001966"/>
    </source>
</evidence>
<dbReference type="PANTHER" id="PTHR11228">
    <property type="entry name" value="RADICAL SAM DOMAIN PROTEIN"/>
    <property type="match status" value="1"/>
</dbReference>
<gene>
    <name evidence="7" type="ORF">CMC5_051480</name>
</gene>
<dbReference type="GO" id="GO:0046872">
    <property type="term" value="F:metal ion binding"/>
    <property type="evidence" value="ECO:0007669"/>
    <property type="project" value="UniProtKB-KW"/>
</dbReference>
<comment type="cofactor">
    <cofactor evidence="1">
        <name>[4Fe-4S] cluster</name>
        <dbReference type="ChEBI" id="CHEBI:49883"/>
    </cofactor>
</comment>
<keyword evidence="2" id="KW-0949">S-adenosyl-L-methionine</keyword>
<proteinExistence type="predicted"/>
<keyword evidence="3" id="KW-0479">Metal-binding</keyword>
<evidence type="ECO:0000256" key="3">
    <source>
        <dbReference type="ARBA" id="ARBA00022723"/>
    </source>
</evidence>
<evidence type="ECO:0000256" key="5">
    <source>
        <dbReference type="ARBA" id="ARBA00023014"/>
    </source>
</evidence>
<dbReference type="CDD" id="cd01335">
    <property type="entry name" value="Radical_SAM"/>
    <property type="match status" value="1"/>
</dbReference>
<dbReference type="PROSITE" id="PS51918">
    <property type="entry name" value="RADICAL_SAM"/>
    <property type="match status" value="1"/>
</dbReference>
<evidence type="ECO:0000313" key="7">
    <source>
        <dbReference type="EMBL" id="AKT40991.1"/>
    </source>
</evidence>
<name>A0A0K1EJE3_CHOCO</name>
<dbReference type="GO" id="GO:0051536">
    <property type="term" value="F:iron-sulfur cluster binding"/>
    <property type="evidence" value="ECO:0007669"/>
    <property type="project" value="UniProtKB-KW"/>
</dbReference>
<evidence type="ECO:0000256" key="2">
    <source>
        <dbReference type="ARBA" id="ARBA00022691"/>
    </source>
</evidence>
<protein>
    <recommendedName>
        <fullName evidence="6">Radical SAM core domain-containing protein</fullName>
    </recommendedName>
</protein>
<dbReference type="PANTHER" id="PTHR11228:SF34">
    <property type="entry name" value="TUNGSTEN-CONTAINING ALDEHYDE FERREDOXIN OXIDOREDUCTASE COFACTOR MODIFYING PROTEIN"/>
    <property type="match status" value="1"/>
</dbReference>
<dbReference type="InterPro" id="IPR058240">
    <property type="entry name" value="rSAM_sf"/>
</dbReference>
<organism evidence="7 8">
    <name type="scientific">Chondromyces crocatus</name>
    <dbReference type="NCBI Taxonomy" id="52"/>
    <lineage>
        <taxon>Bacteria</taxon>
        <taxon>Pseudomonadati</taxon>
        <taxon>Myxococcota</taxon>
        <taxon>Polyangia</taxon>
        <taxon>Polyangiales</taxon>
        <taxon>Polyangiaceae</taxon>
        <taxon>Chondromyces</taxon>
    </lineage>
</organism>
<dbReference type="STRING" id="52.CMC5_051480"/>
<reference evidence="7 8" key="1">
    <citation type="submission" date="2015-07" db="EMBL/GenBank/DDBJ databases">
        <title>Genome analysis of myxobacterium Chondromyces crocatus Cm c5 reveals a high potential for natural compound synthesis and the genetic basis for the loss of fruiting body formation.</title>
        <authorList>
            <person name="Zaburannyi N."/>
            <person name="Bunk B."/>
            <person name="Maier J."/>
            <person name="Overmann J."/>
            <person name="Mueller R."/>
        </authorList>
    </citation>
    <scope>NUCLEOTIDE SEQUENCE [LARGE SCALE GENOMIC DNA]</scope>
    <source>
        <strain evidence="7 8">Cm c5</strain>
    </source>
</reference>
<dbReference type="KEGG" id="ccro:CMC5_051480"/>
<dbReference type="SFLD" id="SFLDG01067">
    <property type="entry name" value="SPASM/twitch_domain_containing"/>
    <property type="match status" value="1"/>
</dbReference>
<dbReference type="SUPFAM" id="SSF102114">
    <property type="entry name" value="Radical SAM enzymes"/>
    <property type="match status" value="1"/>
</dbReference>
<evidence type="ECO:0000256" key="4">
    <source>
        <dbReference type="ARBA" id="ARBA00023004"/>
    </source>
</evidence>
<dbReference type="GO" id="GO:0003824">
    <property type="term" value="F:catalytic activity"/>
    <property type="evidence" value="ECO:0007669"/>
    <property type="project" value="InterPro"/>
</dbReference>
<dbReference type="Pfam" id="PF04055">
    <property type="entry name" value="Radical_SAM"/>
    <property type="match status" value="1"/>
</dbReference>
<dbReference type="InterPro" id="IPR013785">
    <property type="entry name" value="Aldolase_TIM"/>
</dbReference>
<accession>A0A0K1EJE3</accession>
<dbReference type="AlphaFoldDB" id="A0A0K1EJE3"/>
<dbReference type="RefSeq" id="WP_050432836.1">
    <property type="nucleotide sequence ID" value="NZ_CP012159.1"/>
</dbReference>